<sequence>MKNATKNTMFILLFTIMVGCIVVMAGSIYQSQITVKNIDTAAPQNNMETTTGCCQTDSETPGQFIAFRMLQLL</sequence>
<name>A0A8J8FFF1_9BACT</name>
<dbReference type="AlphaFoldDB" id="A0A8J8FFF1"/>
<protein>
    <submittedName>
        <fullName evidence="1">Uncharacterized protein</fullName>
    </submittedName>
</protein>
<proteinExistence type="predicted"/>
<keyword evidence="2" id="KW-1185">Reference proteome</keyword>
<gene>
    <name evidence="1" type="ORF">GD597_15735</name>
</gene>
<reference evidence="1" key="1">
    <citation type="submission" date="2019-10" db="EMBL/GenBank/DDBJ databases">
        <title>Draft genome sequence of Panacibacter sp. KCS-6.</title>
        <authorList>
            <person name="Yim K.J."/>
        </authorList>
    </citation>
    <scope>NUCLEOTIDE SEQUENCE</scope>
    <source>
        <strain evidence="1">KCS-6</strain>
    </source>
</reference>
<dbReference type="PROSITE" id="PS51257">
    <property type="entry name" value="PROKAR_LIPOPROTEIN"/>
    <property type="match status" value="1"/>
</dbReference>
<comment type="caution">
    <text evidence="1">The sequence shown here is derived from an EMBL/GenBank/DDBJ whole genome shotgun (WGS) entry which is preliminary data.</text>
</comment>
<evidence type="ECO:0000313" key="1">
    <source>
        <dbReference type="EMBL" id="NNV56923.1"/>
    </source>
</evidence>
<dbReference type="EMBL" id="WHPF01000011">
    <property type="protein sequence ID" value="NNV56923.1"/>
    <property type="molecule type" value="Genomic_DNA"/>
</dbReference>
<evidence type="ECO:0000313" key="2">
    <source>
        <dbReference type="Proteomes" id="UP000598971"/>
    </source>
</evidence>
<dbReference type="RefSeq" id="WP_171608862.1">
    <property type="nucleotide sequence ID" value="NZ_WHPF01000011.1"/>
</dbReference>
<organism evidence="1 2">
    <name type="scientific">Limnovirga soli</name>
    <dbReference type="NCBI Taxonomy" id="2656915"/>
    <lineage>
        <taxon>Bacteria</taxon>
        <taxon>Pseudomonadati</taxon>
        <taxon>Bacteroidota</taxon>
        <taxon>Chitinophagia</taxon>
        <taxon>Chitinophagales</taxon>
        <taxon>Chitinophagaceae</taxon>
        <taxon>Limnovirga</taxon>
    </lineage>
</organism>
<dbReference type="Proteomes" id="UP000598971">
    <property type="component" value="Unassembled WGS sequence"/>
</dbReference>
<accession>A0A8J8FFF1</accession>